<feature type="transmembrane region" description="Helical" evidence="7">
    <location>
        <begin position="230"/>
        <end position="249"/>
    </location>
</feature>
<feature type="transmembrane region" description="Helical" evidence="7">
    <location>
        <begin position="383"/>
        <end position="405"/>
    </location>
</feature>
<dbReference type="InterPro" id="IPR002528">
    <property type="entry name" value="MATE_fam"/>
</dbReference>
<feature type="transmembrane region" description="Helical" evidence="7">
    <location>
        <begin position="350"/>
        <end position="371"/>
    </location>
</feature>
<comment type="similarity">
    <text evidence="2">Belongs to the multi antimicrobial extrusion (MATE) (TC 2.A.66.1) family.</text>
</comment>
<keyword evidence="5 7" id="KW-0472">Membrane</keyword>
<dbReference type="Pfam" id="PF01554">
    <property type="entry name" value="MatE"/>
    <property type="match status" value="2"/>
</dbReference>
<gene>
    <name evidence="8" type="ORF">GCM10009539_50400</name>
</gene>
<dbReference type="Proteomes" id="UP001500967">
    <property type="component" value="Unassembled WGS sequence"/>
</dbReference>
<dbReference type="PANTHER" id="PTHR42893:SF46">
    <property type="entry name" value="PROTEIN DETOXIFICATION 44, CHLOROPLASTIC"/>
    <property type="match status" value="1"/>
</dbReference>
<feature type="transmembrane region" description="Helical" evidence="7">
    <location>
        <begin position="272"/>
        <end position="295"/>
    </location>
</feature>
<evidence type="ECO:0000256" key="5">
    <source>
        <dbReference type="ARBA" id="ARBA00023136"/>
    </source>
</evidence>
<accession>A0ABN0UR98</accession>
<dbReference type="PANTHER" id="PTHR42893">
    <property type="entry name" value="PROTEIN DETOXIFICATION 44, CHLOROPLASTIC-RELATED"/>
    <property type="match status" value="1"/>
</dbReference>
<feature type="transmembrane region" description="Helical" evidence="7">
    <location>
        <begin position="203"/>
        <end position="224"/>
    </location>
</feature>
<name>A0ABN0UR98_9ACTN</name>
<comment type="subcellular location">
    <subcellularLocation>
        <location evidence="1">Membrane</location>
        <topology evidence="1">Multi-pass membrane protein</topology>
    </subcellularLocation>
</comment>
<feature type="transmembrane region" description="Helical" evidence="7">
    <location>
        <begin position="417"/>
        <end position="436"/>
    </location>
</feature>
<evidence type="ECO:0000256" key="4">
    <source>
        <dbReference type="ARBA" id="ARBA00022989"/>
    </source>
</evidence>
<feature type="transmembrane region" description="Helical" evidence="7">
    <location>
        <begin position="170"/>
        <end position="191"/>
    </location>
</feature>
<evidence type="ECO:0000313" key="9">
    <source>
        <dbReference type="Proteomes" id="UP001500967"/>
    </source>
</evidence>
<dbReference type="CDD" id="cd13136">
    <property type="entry name" value="MATE_DinF_like"/>
    <property type="match status" value="1"/>
</dbReference>
<sequence length="474" mass="47370">MTLPGGAGGDGAGSAADGAARSAAERAGEGSAAESAGDGGAAGTAPPAGRVVRLAASAFVVLAAEPIFLLVDTAVVGHLGRVALAGLGAGGTLMGLLAIVGTTLAYGTTGRAARWFGAGQRDRAVGEGVQASWLALLIGGAGVLAGQLLAPWATRLIAGDGAVADAAESWLRIAVLGLPGILLVFAGNGWLRGVQDTRTPVVVVVIANVVSAAASPVLVYPVGLGLEGSAWANVVAQWLGGGLCLWALVRERVPMTPQWSVMRRQLLVSRDLVVRAGAFQVAFLTAAAVAGRAGAAQLAAHQVGLQLWNLAALLLDSFAIAAQSLVGAALGSGDVGAAKATAWRVGRFGLVAGVAFAGVFGLAWFVVPAVFTDDDAVRGQLGVLWPFLVAMVPIGGVVFALDGVLLGAGDNAFIRNVTVGSALLGFVPVTVAAAVFGWGLAGVWAGLAVFIAVRFAGMTWRTRSGVWARVGTSI</sequence>
<feature type="transmembrane region" description="Helical" evidence="7">
    <location>
        <begin position="128"/>
        <end position="150"/>
    </location>
</feature>
<reference evidence="8 9" key="1">
    <citation type="journal article" date="2019" name="Int. J. Syst. Evol. Microbiol.">
        <title>The Global Catalogue of Microorganisms (GCM) 10K type strain sequencing project: providing services to taxonomists for standard genome sequencing and annotation.</title>
        <authorList>
            <consortium name="The Broad Institute Genomics Platform"/>
            <consortium name="The Broad Institute Genome Sequencing Center for Infectious Disease"/>
            <person name="Wu L."/>
            <person name="Ma J."/>
        </authorList>
    </citation>
    <scope>NUCLEOTIDE SEQUENCE [LARGE SCALE GENOMIC DNA]</scope>
    <source>
        <strain evidence="8 9">JCM 10425</strain>
    </source>
</reference>
<dbReference type="NCBIfam" id="TIGR00797">
    <property type="entry name" value="matE"/>
    <property type="match status" value="1"/>
</dbReference>
<evidence type="ECO:0000256" key="2">
    <source>
        <dbReference type="ARBA" id="ARBA00010199"/>
    </source>
</evidence>
<feature type="transmembrane region" description="Helical" evidence="7">
    <location>
        <begin position="307"/>
        <end position="330"/>
    </location>
</feature>
<evidence type="ECO:0000313" key="8">
    <source>
        <dbReference type="EMBL" id="GAA0258996.1"/>
    </source>
</evidence>
<feature type="region of interest" description="Disordered" evidence="6">
    <location>
        <begin position="1"/>
        <end position="42"/>
    </location>
</feature>
<feature type="transmembrane region" description="Helical" evidence="7">
    <location>
        <begin position="442"/>
        <end position="460"/>
    </location>
</feature>
<keyword evidence="9" id="KW-1185">Reference proteome</keyword>
<dbReference type="EMBL" id="BAAAGX010000020">
    <property type="protein sequence ID" value="GAA0258996.1"/>
    <property type="molecule type" value="Genomic_DNA"/>
</dbReference>
<feature type="transmembrane region" description="Helical" evidence="7">
    <location>
        <begin position="83"/>
        <end position="107"/>
    </location>
</feature>
<feature type="compositionally biased region" description="Gly residues" evidence="6">
    <location>
        <begin position="1"/>
        <end position="12"/>
    </location>
</feature>
<comment type="caution">
    <text evidence="8">The sequence shown here is derived from an EMBL/GenBank/DDBJ whole genome shotgun (WGS) entry which is preliminary data.</text>
</comment>
<evidence type="ECO:0000256" key="3">
    <source>
        <dbReference type="ARBA" id="ARBA00022692"/>
    </source>
</evidence>
<organism evidence="8 9">
    <name type="scientific">Cryptosporangium japonicum</name>
    <dbReference type="NCBI Taxonomy" id="80872"/>
    <lineage>
        <taxon>Bacteria</taxon>
        <taxon>Bacillati</taxon>
        <taxon>Actinomycetota</taxon>
        <taxon>Actinomycetes</taxon>
        <taxon>Cryptosporangiales</taxon>
        <taxon>Cryptosporangiaceae</taxon>
        <taxon>Cryptosporangium</taxon>
    </lineage>
</organism>
<proteinExistence type="inferred from homology"/>
<keyword evidence="4 7" id="KW-1133">Transmembrane helix</keyword>
<evidence type="ECO:0000256" key="7">
    <source>
        <dbReference type="SAM" id="Phobius"/>
    </source>
</evidence>
<evidence type="ECO:0000256" key="6">
    <source>
        <dbReference type="SAM" id="MobiDB-lite"/>
    </source>
</evidence>
<feature type="compositionally biased region" description="Low complexity" evidence="6">
    <location>
        <begin position="13"/>
        <end position="22"/>
    </location>
</feature>
<evidence type="ECO:0000256" key="1">
    <source>
        <dbReference type="ARBA" id="ARBA00004141"/>
    </source>
</evidence>
<protein>
    <submittedName>
        <fullName evidence="8">MATE family efflux transporter</fullName>
    </submittedName>
</protein>
<keyword evidence="3 7" id="KW-0812">Transmembrane</keyword>
<dbReference type="InterPro" id="IPR044644">
    <property type="entry name" value="DinF-like"/>
</dbReference>
<feature type="transmembrane region" description="Helical" evidence="7">
    <location>
        <begin position="51"/>
        <end position="71"/>
    </location>
</feature>